<sequence>MAKNVATNSAQSQSGGFRAPRRYIVDLSGQQACCEANYARLLKLMPTFDQRDQWHYDVQAGEQFWSIRLAVTERARYTTMLEVTQQNGLQEWGSSPRLQVRLYHDARMAEVVAWQEHRRVRPRYEYPNRNMYQRDEKAQFNRFLEDWLSHSLAHGQSCQTVDL</sequence>
<gene>
    <name evidence="1" type="ORF">G8770_13315</name>
</gene>
<dbReference type="Proteomes" id="UP000787472">
    <property type="component" value="Unassembled WGS sequence"/>
</dbReference>
<comment type="caution">
    <text evidence="1">The sequence shown here is derived from an EMBL/GenBank/DDBJ whole genome shotgun (WGS) entry which is preliminary data.</text>
</comment>
<dbReference type="Pfam" id="PF06853">
    <property type="entry name" value="DUF1249"/>
    <property type="match status" value="1"/>
</dbReference>
<evidence type="ECO:0000313" key="2">
    <source>
        <dbReference type="Proteomes" id="UP000787472"/>
    </source>
</evidence>
<dbReference type="InterPro" id="IPR009659">
    <property type="entry name" value="DUF1249"/>
</dbReference>
<proteinExistence type="predicted"/>
<dbReference type="PANTHER" id="PTHR38774">
    <property type="entry name" value="CYTOPLASMIC PROTEIN-RELATED"/>
    <property type="match status" value="1"/>
</dbReference>
<keyword evidence="2" id="KW-1185">Reference proteome</keyword>
<accession>A0A9E5JTF6</accession>
<evidence type="ECO:0000313" key="1">
    <source>
        <dbReference type="EMBL" id="NHO66522.1"/>
    </source>
</evidence>
<dbReference type="PANTHER" id="PTHR38774:SF1">
    <property type="entry name" value="CYTOPLASMIC PROTEIN"/>
    <property type="match status" value="1"/>
</dbReference>
<dbReference type="AlphaFoldDB" id="A0A9E5JTF6"/>
<name>A0A9E5JTF6_9GAMM</name>
<dbReference type="EMBL" id="JAAONZ010000010">
    <property type="protein sequence ID" value="NHO66522.1"/>
    <property type="molecule type" value="Genomic_DNA"/>
</dbReference>
<reference evidence="1" key="1">
    <citation type="submission" date="2020-03" db="EMBL/GenBank/DDBJ databases">
        <authorList>
            <person name="Guo F."/>
        </authorList>
    </citation>
    <scope>NUCLEOTIDE SEQUENCE</scope>
    <source>
        <strain evidence="1">JCM 30134</strain>
    </source>
</reference>
<protein>
    <submittedName>
        <fullName evidence="1">DUF1249 domain-containing protein</fullName>
    </submittedName>
</protein>
<dbReference type="RefSeq" id="WP_167187524.1">
    <property type="nucleotide sequence ID" value="NZ_JAAONZ010000010.1"/>
</dbReference>
<organism evidence="1 2">
    <name type="scientific">Pseudomaricurvus hydrocarbonicus</name>
    <dbReference type="NCBI Taxonomy" id="1470433"/>
    <lineage>
        <taxon>Bacteria</taxon>
        <taxon>Pseudomonadati</taxon>
        <taxon>Pseudomonadota</taxon>
        <taxon>Gammaproteobacteria</taxon>
        <taxon>Cellvibrionales</taxon>
        <taxon>Cellvibrionaceae</taxon>
        <taxon>Pseudomaricurvus</taxon>
    </lineage>
</organism>